<dbReference type="Gene3D" id="1.25.40.10">
    <property type="entry name" value="Tetratricopeptide repeat domain"/>
    <property type="match status" value="5"/>
</dbReference>
<reference evidence="8 9" key="1">
    <citation type="submission" date="2020-04" db="EMBL/GenBank/DDBJ databases">
        <title>Perkinsus olseni comparative genomics.</title>
        <authorList>
            <person name="Bogema D.R."/>
        </authorList>
    </citation>
    <scope>NUCLEOTIDE SEQUENCE [LARGE SCALE GENOMIC DNA]</scope>
    <source>
        <strain evidence="8">00978-12</strain>
    </source>
</reference>
<dbReference type="InterPro" id="IPR019734">
    <property type="entry name" value="TPR_rpt"/>
</dbReference>
<feature type="compositionally biased region" description="Basic and acidic residues" evidence="7">
    <location>
        <begin position="1162"/>
        <end position="1176"/>
    </location>
</feature>
<feature type="region of interest" description="Disordered" evidence="7">
    <location>
        <begin position="1049"/>
        <end position="1083"/>
    </location>
</feature>
<evidence type="ECO:0000256" key="4">
    <source>
        <dbReference type="ARBA" id="ARBA00023186"/>
    </source>
</evidence>
<evidence type="ECO:0000256" key="6">
    <source>
        <dbReference type="SAM" id="Coils"/>
    </source>
</evidence>
<evidence type="ECO:0000256" key="7">
    <source>
        <dbReference type="SAM" id="MobiDB-lite"/>
    </source>
</evidence>
<dbReference type="PROSITE" id="PS50293">
    <property type="entry name" value="TPR_REGION"/>
    <property type="match status" value="1"/>
</dbReference>
<name>A0A7J6NLG3_PEROL</name>
<feature type="compositionally biased region" description="Basic and acidic residues" evidence="7">
    <location>
        <begin position="1070"/>
        <end position="1083"/>
    </location>
</feature>
<feature type="repeat" description="TPR" evidence="5">
    <location>
        <begin position="835"/>
        <end position="868"/>
    </location>
</feature>
<evidence type="ECO:0000313" key="9">
    <source>
        <dbReference type="Proteomes" id="UP000541610"/>
    </source>
</evidence>
<organism evidence="8 9">
    <name type="scientific">Perkinsus olseni</name>
    <name type="common">Perkinsus atlanticus</name>
    <dbReference type="NCBI Taxonomy" id="32597"/>
    <lineage>
        <taxon>Eukaryota</taxon>
        <taxon>Sar</taxon>
        <taxon>Alveolata</taxon>
        <taxon>Perkinsozoa</taxon>
        <taxon>Perkinsea</taxon>
        <taxon>Perkinsida</taxon>
        <taxon>Perkinsidae</taxon>
        <taxon>Perkinsus</taxon>
    </lineage>
</organism>
<keyword evidence="2" id="KW-0677">Repeat</keyword>
<feature type="region of interest" description="Disordered" evidence="7">
    <location>
        <begin position="165"/>
        <end position="185"/>
    </location>
</feature>
<proteinExistence type="inferred from homology"/>
<protein>
    <recommendedName>
        <fullName evidence="10">Tetratricopeptide repeat</fullName>
    </recommendedName>
</protein>
<keyword evidence="6" id="KW-0175">Coiled coil</keyword>
<accession>A0A7J6NLG3</accession>
<dbReference type="SUPFAM" id="SSF58014">
    <property type="entry name" value="Coiled-coil domain of nucleotide exchange factor GrpE"/>
    <property type="match status" value="1"/>
</dbReference>
<feature type="compositionally biased region" description="Basic and acidic residues" evidence="7">
    <location>
        <begin position="1008"/>
        <end position="1017"/>
    </location>
</feature>
<dbReference type="PANTHER" id="PTHR44858:SF1">
    <property type="entry name" value="UDP-N-ACETYLGLUCOSAMINE--PEPTIDE N-ACETYLGLUCOSAMINYLTRANSFERASE SPINDLY-RELATED"/>
    <property type="match status" value="1"/>
</dbReference>
<dbReference type="SMART" id="SM00028">
    <property type="entry name" value="TPR"/>
    <property type="match status" value="14"/>
</dbReference>
<feature type="compositionally biased region" description="Low complexity" evidence="7">
    <location>
        <begin position="1262"/>
        <end position="1282"/>
    </location>
</feature>
<dbReference type="Pfam" id="PF13432">
    <property type="entry name" value="TPR_16"/>
    <property type="match status" value="1"/>
</dbReference>
<feature type="repeat" description="TPR" evidence="5">
    <location>
        <begin position="602"/>
        <end position="635"/>
    </location>
</feature>
<feature type="repeat" description="TPR" evidence="5">
    <location>
        <begin position="446"/>
        <end position="479"/>
    </location>
</feature>
<feature type="region of interest" description="Disordered" evidence="7">
    <location>
        <begin position="1262"/>
        <end position="1297"/>
    </location>
</feature>
<evidence type="ECO:0000256" key="3">
    <source>
        <dbReference type="ARBA" id="ARBA00022803"/>
    </source>
</evidence>
<dbReference type="InterPro" id="IPR013105">
    <property type="entry name" value="TPR_2"/>
</dbReference>
<dbReference type="Pfam" id="PF13174">
    <property type="entry name" value="TPR_6"/>
    <property type="match status" value="1"/>
</dbReference>
<dbReference type="PROSITE" id="PS50005">
    <property type="entry name" value="TPR"/>
    <property type="match status" value="6"/>
</dbReference>
<comment type="similarity">
    <text evidence="1">Belongs to the GrpE family.</text>
</comment>
<evidence type="ECO:0000256" key="5">
    <source>
        <dbReference type="PROSITE-ProRule" id="PRU00339"/>
    </source>
</evidence>
<feature type="repeat" description="TPR" evidence="5">
    <location>
        <begin position="235"/>
        <end position="268"/>
    </location>
</feature>
<feature type="region of interest" description="Disordered" evidence="7">
    <location>
        <begin position="1111"/>
        <end position="1180"/>
    </location>
</feature>
<keyword evidence="3 5" id="KW-0802">TPR repeat</keyword>
<dbReference type="Pfam" id="PF00515">
    <property type="entry name" value="TPR_1"/>
    <property type="match status" value="1"/>
</dbReference>
<sequence>MLANCTSSFITRYFATAAPKAAASALPFANLAKAQAALTKHEDKLKKAQHDLLLKYASLENNRREREQNVKDAEKKHVKVFAASIVDVATKMNEAGDLADQLASKEEASEKLKSVAEGVSIARDFLKGEKYDVARHEIAPESAVKQVKKGEEAFVDGVSKEGWKMGRGRAEEGPGVPAMQQGGAMPATSKRNYKKALELAKNAAPLLKGSSTSSADREQGIALLTEAITLAPDKAAFYSLRGKAFAHDGMFQRALFDYSMTIRLEPTAAKHYGCRAECFKKLGRVADCLKDYTEAVRHEKGGGRYIFERAMVHFEVGDYSAAAQDITTALSKECANPFRAYLCRGICHRHNKDIGQSVDDLNKAIELNSADTDAHDHLGLSLLLSRDYKGALGAFTKAVVGCTTPAEDGRKARYLNHRGLVQHQLKEYDKALEDYTASLQLNSPEDNTYFNRGNTYCLLEEYEKAIEDYDKAMAIDPKNAEYSHYKGLAHEKAGRTEEAIESFQRALEKDDTYLAAELHLGMMYRRSGKFEDSLACLMDDRFEAIADKRMLGQVYETRGLIFRDMDRLGESLGYLDRAIEVVESARGEEVPELKDALDGAIAEYLFNRGVVRSKLKRYEEALADLHESLKLSPKDTAAVLNERGMCWKYLGNLPEAISDLSAAVEKSEFGLFTRADDDLSKAISIGGRESRGNCLYYRRGEREGVARFVQQRFEEAIKDLRKAVHSDPATGSVDGRSLLPPRALTVARVVVFHRRRMFLTLRSLARISSLGLANVGTRPQRALHAFTEAMKCLPSEGPPKPHYVHEKAKALQMCGEHEKALRHFSEVLRWQPLNARAMFRRAFSFKALKMFDEAAEDFEAARELEPNDMRFVVNYKKIADYEAVTLGPAGYEDQMPYRDAKASAVPSLDRGVAKYNELVAEVDDDDDDDDDDLRSWYKTKELDWVIERKDSCTLAEGWLECGWETALDVVAGWNPSNPSLSIIYLLMAVAAAKAGPASKGNRSRRRQSLRESLDRANELRESVEKKYGVGRRGSGKSHDVKLVVCGDGLVGGRSRSRTPPQTRAAKSPRFTREAEGSTKDPTERFWSALEGKIVEHRVQHIMPEEHAKQAFIDRSVSPSRPSVAESTLKVQASAPEPEEAERSSADNGEVEVSSEISSLVRQLREDRDGGDGREGSVEEGDDDILDRWRARRKGLGIVFDSVDTVIEDDDDAGGAERVLERIRKRLGRVEAPTASTHKASMSPSRLVRRLLRRHDRLEDSLVLTSSSSSSTFTSSARQSSSLPECASTARPSPEVESVVPSIDLLGSPRMGERRVPSVLESAAVASISFDLTPREPSQQPRAGSMDSLALSADEEVERPMSLMNLIEFEDAPQTVEKSRLPRDDSPSTASPAAVEVSAVDSGVQVTPEMIDCAVQVDLQDAPLGMASRRRSFSGPVSRRRALSQDSSSRGDATGRAQHDGSGGVMLSCEDAYTRAREEFRALVAEFVDR</sequence>
<dbReference type="InterPro" id="IPR013805">
    <property type="entry name" value="GrpE_CC"/>
</dbReference>
<keyword evidence="4" id="KW-0143">Chaperone</keyword>
<evidence type="ECO:0000313" key="8">
    <source>
        <dbReference type="EMBL" id="KAF4684350.1"/>
    </source>
</evidence>
<feature type="compositionally biased region" description="Basic residues" evidence="7">
    <location>
        <begin position="1428"/>
        <end position="1441"/>
    </location>
</feature>
<feature type="coiled-coil region" evidence="6">
    <location>
        <begin position="31"/>
        <end position="76"/>
    </location>
</feature>
<dbReference type="PANTHER" id="PTHR44858">
    <property type="entry name" value="TETRATRICOPEPTIDE REPEAT PROTEIN 6"/>
    <property type="match status" value="1"/>
</dbReference>
<feature type="compositionally biased region" description="Basic and acidic residues" evidence="7">
    <location>
        <begin position="1376"/>
        <end position="1385"/>
    </location>
</feature>
<dbReference type="Pfam" id="PF13181">
    <property type="entry name" value="TPR_8"/>
    <property type="match status" value="1"/>
</dbReference>
<dbReference type="InterPro" id="IPR050498">
    <property type="entry name" value="Ycf3"/>
</dbReference>
<dbReference type="SUPFAM" id="SSF48452">
    <property type="entry name" value="TPR-like"/>
    <property type="match status" value="3"/>
</dbReference>
<feature type="repeat" description="TPR" evidence="5">
    <location>
        <begin position="412"/>
        <end position="445"/>
    </location>
</feature>
<dbReference type="InterPro" id="IPR011990">
    <property type="entry name" value="TPR-like_helical_dom_sf"/>
</dbReference>
<evidence type="ECO:0000256" key="1">
    <source>
        <dbReference type="ARBA" id="ARBA00009054"/>
    </source>
</evidence>
<dbReference type="EMBL" id="JABANP010000316">
    <property type="protein sequence ID" value="KAF4684350.1"/>
    <property type="molecule type" value="Genomic_DNA"/>
</dbReference>
<dbReference type="Proteomes" id="UP000541610">
    <property type="component" value="Unassembled WGS sequence"/>
</dbReference>
<feature type="compositionally biased region" description="Low complexity" evidence="7">
    <location>
        <begin position="1150"/>
        <end position="1160"/>
    </location>
</feature>
<evidence type="ECO:0000256" key="2">
    <source>
        <dbReference type="ARBA" id="ARBA00022737"/>
    </source>
</evidence>
<feature type="repeat" description="TPR" evidence="5">
    <location>
        <begin position="480"/>
        <end position="513"/>
    </location>
</feature>
<dbReference type="Pfam" id="PF07719">
    <property type="entry name" value="TPR_2"/>
    <property type="match status" value="2"/>
</dbReference>
<feature type="region of interest" description="Disordered" evidence="7">
    <location>
        <begin position="1428"/>
        <end position="1465"/>
    </location>
</feature>
<gene>
    <name evidence="8" type="ORF">FOZ60_007949</name>
</gene>
<feature type="region of interest" description="Disordered" evidence="7">
    <location>
        <begin position="1373"/>
        <end position="1395"/>
    </location>
</feature>
<dbReference type="OrthoDB" id="1926212at2759"/>
<feature type="region of interest" description="Disordered" evidence="7">
    <location>
        <begin position="996"/>
        <end position="1017"/>
    </location>
</feature>
<feature type="compositionally biased region" description="Polar residues" evidence="7">
    <location>
        <begin position="1116"/>
        <end position="1130"/>
    </location>
</feature>
<evidence type="ECO:0008006" key="10">
    <source>
        <dbReference type="Google" id="ProtNLM"/>
    </source>
</evidence>
<comment type="caution">
    <text evidence="8">The sequence shown here is derived from an EMBL/GenBank/DDBJ whole genome shotgun (WGS) entry which is preliminary data.</text>
</comment>